<sequence>MQIQVAVKVGEIGRTSRTNVRVEGSSFVFDAQMEEFDQLVSKLGLKAPQREWVPIAPSNWLANLDTVQANYQRRSKAGPLVIELIVFVAKEQSGIRRASASRVKEDSRLIDSHLREHPGVQVGEIARTHWALSHARQPDQTAIALPDNAIFHQAQHIDTMRAAQIQQQSDQDEPKRTLPVSLNGSTPLRLTFYISELREMLGLPNYNCLAQGIFSEFQPPGDPEDVEDTDHQ</sequence>
<dbReference type="Proteomes" id="UP000704712">
    <property type="component" value="Unassembled WGS sequence"/>
</dbReference>
<name>A0A8S9V3H0_PHYIN</name>
<dbReference type="EMBL" id="JAACNO010000673">
    <property type="protein sequence ID" value="KAF4145932.1"/>
    <property type="molecule type" value="Genomic_DNA"/>
</dbReference>
<feature type="region of interest" description="Disordered" evidence="1">
    <location>
        <begin position="162"/>
        <end position="181"/>
    </location>
</feature>
<dbReference type="AlphaFoldDB" id="A0A8S9V3H0"/>
<reference evidence="2" key="1">
    <citation type="submission" date="2020-03" db="EMBL/GenBank/DDBJ databases">
        <title>Hybrid Assembly of Korean Phytophthora infestans isolates.</title>
        <authorList>
            <person name="Prokchorchik M."/>
            <person name="Lee Y."/>
            <person name="Seo J."/>
            <person name="Cho J.-H."/>
            <person name="Park Y.-E."/>
            <person name="Jang D.-C."/>
            <person name="Im J.-S."/>
            <person name="Choi J.-G."/>
            <person name="Park H.-J."/>
            <person name="Lee G.-B."/>
            <person name="Lee Y.-G."/>
            <person name="Hong S.-Y."/>
            <person name="Cho K."/>
            <person name="Sohn K.H."/>
        </authorList>
    </citation>
    <scope>NUCLEOTIDE SEQUENCE</scope>
    <source>
        <strain evidence="2">KR_2_A2</strain>
    </source>
</reference>
<comment type="caution">
    <text evidence="2">The sequence shown here is derived from an EMBL/GenBank/DDBJ whole genome shotgun (WGS) entry which is preliminary data.</text>
</comment>
<accession>A0A8S9V3H0</accession>
<evidence type="ECO:0000313" key="3">
    <source>
        <dbReference type="Proteomes" id="UP000704712"/>
    </source>
</evidence>
<organism evidence="2 3">
    <name type="scientific">Phytophthora infestans</name>
    <name type="common">Potato late blight agent</name>
    <name type="synonym">Botrytis infestans</name>
    <dbReference type="NCBI Taxonomy" id="4787"/>
    <lineage>
        <taxon>Eukaryota</taxon>
        <taxon>Sar</taxon>
        <taxon>Stramenopiles</taxon>
        <taxon>Oomycota</taxon>
        <taxon>Peronosporomycetes</taxon>
        <taxon>Peronosporales</taxon>
        <taxon>Peronosporaceae</taxon>
        <taxon>Phytophthora</taxon>
    </lineage>
</organism>
<proteinExistence type="predicted"/>
<evidence type="ECO:0000256" key="1">
    <source>
        <dbReference type="SAM" id="MobiDB-lite"/>
    </source>
</evidence>
<evidence type="ECO:0000313" key="2">
    <source>
        <dbReference type="EMBL" id="KAF4145932.1"/>
    </source>
</evidence>
<gene>
    <name evidence="2" type="ORF">GN958_ATG04886</name>
</gene>
<protein>
    <submittedName>
        <fullName evidence="2">Uncharacterized protein</fullName>
    </submittedName>
</protein>